<protein>
    <submittedName>
        <fullName evidence="1">Uncharacterized protein</fullName>
    </submittedName>
</protein>
<organism evidence="1 2">
    <name type="scientific">Cellulomonas algicola</name>
    <dbReference type="NCBI Taxonomy" id="2071633"/>
    <lineage>
        <taxon>Bacteria</taxon>
        <taxon>Bacillati</taxon>
        <taxon>Actinomycetota</taxon>
        <taxon>Actinomycetes</taxon>
        <taxon>Micrococcales</taxon>
        <taxon>Cellulomonadaceae</taxon>
        <taxon>Cellulomonas</taxon>
    </lineage>
</organism>
<accession>A0A401V407</accession>
<gene>
    <name evidence="1" type="ORF">CTKZ_32040</name>
</gene>
<comment type="caution">
    <text evidence="1">The sequence shown here is derived from an EMBL/GenBank/DDBJ whole genome shotgun (WGS) entry which is preliminary data.</text>
</comment>
<name>A0A401V407_9CELL</name>
<dbReference type="RefSeq" id="WP_124344164.1">
    <property type="nucleotide sequence ID" value="NZ_BHYL01000318.1"/>
</dbReference>
<proteinExistence type="predicted"/>
<dbReference type="EMBL" id="BHYL01000318">
    <property type="protein sequence ID" value="GCD21642.1"/>
    <property type="molecule type" value="Genomic_DNA"/>
</dbReference>
<keyword evidence="2" id="KW-1185">Reference proteome</keyword>
<reference evidence="1 2" key="1">
    <citation type="submission" date="2018-11" db="EMBL/GenBank/DDBJ databases">
        <title>Draft genome sequence of Cellulomonas takizawaensis strain TKZ-21.</title>
        <authorList>
            <person name="Yamamura H."/>
            <person name="Hayashi T."/>
            <person name="Hamada M."/>
            <person name="Serisawa Y."/>
            <person name="Matsuyama K."/>
            <person name="Nakagawa Y."/>
            <person name="Otoguro M."/>
            <person name="Yanagida F."/>
            <person name="Hayakawa M."/>
        </authorList>
    </citation>
    <scope>NUCLEOTIDE SEQUENCE [LARGE SCALE GENOMIC DNA]</scope>
    <source>
        <strain evidence="1 2">TKZ-21</strain>
    </source>
</reference>
<dbReference type="AlphaFoldDB" id="A0A401V407"/>
<evidence type="ECO:0000313" key="1">
    <source>
        <dbReference type="EMBL" id="GCD21642.1"/>
    </source>
</evidence>
<sequence length="122" mass="12645">MTPDDDPAASVRVRVALPGTGAPTTLPSLLVSVEDVSRADAPAVRVGERLLRDVDVPAEGTVLEVDVPAAAGPDPRRRFTVRVRAGADPDARAFTPGDLVSTTSVPVLLDGTDDVEVAVRPV</sequence>
<dbReference type="OrthoDB" id="4247246at2"/>
<evidence type="ECO:0000313" key="2">
    <source>
        <dbReference type="Proteomes" id="UP000288246"/>
    </source>
</evidence>
<dbReference type="Proteomes" id="UP000288246">
    <property type="component" value="Unassembled WGS sequence"/>
</dbReference>